<dbReference type="Proteomes" id="UP001302477">
    <property type="component" value="Chromosome"/>
</dbReference>
<organism evidence="1 2">
    <name type="scientific">Microbulbifer pacificus</name>
    <dbReference type="NCBI Taxonomy" id="407164"/>
    <lineage>
        <taxon>Bacteria</taxon>
        <taxon>Pseudomonadati</taxon>
        <taxon>Pseudomonadota</taxon>
        <taxon>Gammaproteobacteria</taxon>
        <taxon>Cellvibrionales</taxon>
        <taxon>Microbulbiferaceae</taxon>
        <taxon>Microbulbifer</taxon>
    </lineage>
</organism>
<reference evidence="1 2" key="1">
    <citation type="submission" date="2023-10" db="EMBL/GenBank/DDBJ databases">
        <title>Description of Microbulbifer bruguierae sp. nov., isolated from the sediments of mangrove plant Bruguiera sexangula and comparative genomic analyses of the genus Microbulbifer.</title>
        <authorList>
            <person name="Long M."/>
        </authorList>
    </citation>
    <scope>NUCLEOTIDE SEQUENCE [LARGE SCALE GENOMIC DNA]</scope>
    <source>
        <strain evidence="1 2">SPO729</strain>
    </source>
</reference>
<dbReference type="RefSeq" id="WP_318955678.1">
    <property type="nucleotide sequence ID" value="NZ_CP137555.1"/>
</dbReference>
<evidence type="ECO:0000313" key="1">
    <source>
        <dbReference type="EMBL" id="WOX07249.1"/>
    </source>
</evidence>
<protein>
    <recommendedName>
        <fullName evidence="3">SCP domain-containing protein</fullName>
    </recommendedName>
</protein>
<dbReference type="AlphaFoldDB" id="A0AAU0N4P9"/>
<proteinExistence type="predicted"/>
<dbReference type="SUPFAM" id="SSF55797">
    <property type="entry name" value="PR-1-like"/>
    <property type="match status" value="1"/>
</dbReference>
<evidence type="ECO:0000313" key="2">
    <source>
        <dbReference type="Proteomes" id="UP001302477"/>
    </source>
</evidence>
<gene>
    <name evidence="1" type="ORF">R5R33_08965</name>
</gene>
<sequence length="69" mass="7432">MLLTFAFPACVLGSDCAQPSDCLALELHNQVRRDLNAGRLPNSPIPTPPVAMLVYDQALARTAHNWSAA</sequence>
<evidence type="ECO:0008006" key="3">
    <source>
        <dbReference type="Google" id="ProtNLM"/>
    </source>
</evidence>
<dbReference type="InterPro" id="IPR035940">
    <property type="entry name" value="CAP_sf"/>
</dbReference>
<dbReference type="EMBL" id="CP137555">
    <property type="protein sequence ID" value="WOX07249.1"/>
    <property type="molecule type" value="Genomic_DNA"/>
</dbReference>
<name>A0AAU0N4P9_9GAMM</name>
<keyword evidence="2" id="KW-1185">Reference proteome</keyword>
<accession>A0AAU0N4P9</accession>
<dbReference type="KEGG" id="mpaf:R5R33_08965"/>